<dbReference type="Pfam" id="PF01381">
    <property type="entry name" value="HTH_3"/>
    <property type="match status" value="1"/>
</dbReference>
<sequence>MTEHRQGEDGQDEEQQGESQINWFKRKMMHKYRTMRGLTQQMVSDGVYKSKDTIRAYERGRSPIPASIINNLIDVLAIPPDVADYLKIIAPLKGDEPPIEADGRFNALYLSLCEQYMGEIFEWAPVLIPAPLQTYSYYDGPACAVDILTTDERRKSGWTFRSEREKELAGRNGEPTIQYLLGEAAFFFLSKESRKLQIEQLDFLSAHDELPGWEIRVLPEPWINVMGSFSHYGPGDPKKFPDAGPEVVYTALAHTSWVFQDEDRIAFYDGWRHEKWLRSIRFKEYRDEYWRNHLA</sequence>
<dbReference type="RefSeq" id="WP_106363340.1">
    <property type="nucleotide sequence ID" value="NZ_PVTJ01000002.1"/>
</dbReference>
<dbReference type="AlphaFoldDB" id="A0A2T0UTG7"/>
<comment type="caution">
    <text evidence="2">The sequence shown here is derived from an EMBL/GenBank/DDBJ whole genome shotgun (WGS) entry which is preliminary data.</text>
</comment>
<keyword evidence="3" id="KW-1185">Reference proteome</keyword>
<dbReference type="EMBL" id="PVTJ01000002">
    <property type="protein sequence ID" value="PRY61203.1"/>
    <property type="molecule type" value="Genomic_DNA"/>
</dbReference>
<dbReference type="InterPro" id="IPR043917">
    <property type="entry name" value="DUF5753"/>
</dbReference>
<evidence type="ECO:0000313" key="3">
    <source>
        <dbReference type="Proteomes" id="UP000238176"/>
    </source>
</evidence>
<proteinExistence type="predicted"/>
<reference evidence="2 3" key="1">
    <citation type="submission" date="2018-03" db="EMBL/GenBank/DDBJ databases">
        <title>Genomic Encyclopedia of Type Strains, Phase III (KMG-III): the genomes of soil and plant-associated and newly described type strains.</title>
        <authorList>
            <person name="Whitman W."/>
        </authorList>
    </citation>
    <scope>NUCLEOTIDE SEQUENCE [LARGE SCALE GENOMIC DNA]</scope>
    <source>
        <strain evidence="2 3">CGMCC 4.7067</strain>
    </source>
</reference>
<dbReference type="SUPFAM" id="SSF47413">
    <property type="entry name" value="lambda repressor-like DNA-binding domains"/>
    <property type="match status" value="1"/>
</dbReference>
<organism evidence="2 3">
    <name type="scientific">Glycomyces artemisiae</name>
    <dbReference type="NCBI Taxonomy" id="1076443"/>
    <lineage>
        <taxon>Bacteria</taxon>
        <taxon>Bacillati</taxon>
        <taxon>Actinomycetota</taxon>
        <taxon>Actinomycetes</taxon>
        <taxon>Glycomycetales</taxon>
        <taxon>Glycomycetaceae</taxon>
        <taxon>Glycomyces</taxon>
    </lineage>
</organism>
<evidence type="ECO:0000313" key="2">
    <source>
        <dbReference type="EMBL" id="PRY61203.1"/>
    </source>
</evidence>
<dbReference type="OrthoDB" id="5177600at2"/>
<dbReference type="InterPro" id="IPR001387">
    <property type="entry name" value="Cro/C1-type_HTH"/>
</dbReference>
<protein>
    <submittedName>
        <fullName evidence="2">Helix-turn-helix protein</fullName>
    </submittedName>
</protein>
<dbReference type="Pfam" id="PF19054">
    <property type="entry name" value="DUF5753"/>
    <property type="match status" value="1"/>
</dbReference>
<evidence type="ECO:0000259" key="1">
    <source>
        <dbReference type="PROSITE" id="PS50943"/>
    </source>
</evidence>
<dbReference type="Proteomes" id="UP000238176">
    <property type="component" value="Unassembled WGS sequence"/>
</dbReference>
<gene>
    <name evidence="2" type="ORF">B0I28_102824</name>
</gene>
<feature type="domain" description="HTH cro/C1-type" evidence="1">
    <location>
        <begin position="29"/>
        <end position="83"/>
    </location>
</feature>
<name>A0A2T0UTG7_9ACTN</name>
<dbReference type="SMART" id="SM00530">
    <property type="entry name" value="HTH_XRE"/>
    <property type="match status" value="1"/>
</dbReference>
<dbReference type="InterPro" id="IPR010982">
    <property type="entry name" value="Lambda_DNA-bd_dom_sf"/>
</dbReference>
<dbReference type="Gene3D" id="1.10.260.40">
    <property type="entry name" value="lambda repressor-like DNA-binding domains"/>
    <property type="match status" value="1"/>
</dbReference>
<accession>A0A2T0UTG7</accession>
<dbReference type="PROSITE" id="PS50943">
    <property type="entry name" value="HTH_CROC1"/>
    <property type="match status" value="1"/>
</dbReference>
<dbReference type="GO" id="GO:0003677">
    <property type="term" value="F:DNA binding"/>
    <property type="evidence" value="ECO:0007669"/>
    <property type="project" value="InterPro"/>
</dbReference>
<dbReference type="CDD" id="cd00093">
    <property type="entry name" value="HTH_XRE"/>
    <property type="match status" value="1"/>
</dbReference>